<evidence type="ECO:0000256" key="10">
    <source>
        <dbReference type="ARBA" id="ARBA00034078"/>
    </source>
</evidence>
<dbReference type="InterPro" id="IPR039261">
    <property type="entry name" value="FNR_nucleotide-bd"/>
</dbReference>
<keyword evidence="15" id="KW-1185">Reference proteome</keyword>
<evidence type="ECO:0000259" key="13">
    <source>
        <dbReference type="PROSITE" id="PS51384"/>
    </source>
</evidence>
<dbReference type="InterPro" id="IPR050353">
    <property type="entry name" value="PyrK_electron_transfer"/>
</dbReference>
<name>A0A073IM67_9BACT</name>
<dbReference type="eggNOG" id="COG0543">
    <property type="taxonomic scope" value="Bacteria"/>
</dbReference>
<dbReference type="PATRIC" id="fig|2754.20.peg.2468"/>
<dbReference type="InterPro" id="IPR017938">
    <property type="entry name" value="Riboflavin_synthase-like_b-brl"/>
</dbReference>
<keyword evidence="6 11" id="KW-0274">FAD</keyword>
<gene>
    <name evidence="14" type="ORF">EH55_09450</name>
</gene>
<evidence type="ECO:0000256" key="8">
    <source>
        <dbReference type="ARBA" id="ARBA00023004"/>
    </source>
</evidence>
<keyword evidence="3 11" id="KW-0285">Flavoprotein</keyword>
<feature type="binding site" evidence="11">
    <location>
        <begin position="84"/>
        <end position="85"/>
    </location>
    <ligand>
        <name>FAD</name>
        <dbReference type="ChEBI" id="CHEBI:57692"/>
    </ligand>
</feature>
<dbReference type="PANTHER" id="PTHR43513">
    <property type="entry name" value="DIHYDROOROTATE DEHYDROGENASE B (NAD(+)), ELECTRON TRANSFER SUBUNIT"/>
    <property type="match status" value="1"/>
</dbReference>
<keyword evidence="2" id="KW-0813">Transport</keyword>
<dbReference type="SUPFAM" id="SSF63380">
    <property type="entry name" value="Riboflavin synthase domain-like"/>
    <property type="match status" value="1"/>
</dbReference>
<feature type="binding site" evidence="12">
    <location>
        <position position="229"/>
    </location>
    <ligand>
        <name>[2Fe-2S] cluster</name>
        <dbReference type="ChEBI" id="CHEBI:190135"/>
    </ligand>
</feature>
<comment type="cofactor">
    <cofactor evidence="10">
        <name>[2Fe-2S] cluster</name>
        <dbReference type="ChEBI" id="CHEBI:190135"/>
    </cofactor>
</comment>
<evidence type="ECO:0000256" key="6">
    <source>
        <dbReference type="ARBA" id="ARBA00022827"/>
    </source>
</evidence>
<sequence>MAECGCAPHAVDDYILPVTENIKLADRIFWMTFAAPELARRAKAGNGVMVYASQGSDPMLGRPFAVADAESGKISICYMIIGRGTELLSKVQPGASLRVRGLIGAAYPDSAKELLLAAGGVGVGAVMLKKKERAKSASLYVGMPGRGCEALADKILSIHPDAKIYTDDGSFGEGNSMFNVLPRPLGEGRQLWCCGPPGFLDAMRLYYERTPRQLYYIIDKRMACGFGGCMGCVVETANGPKRVCVDGAMFRADEVDLHDD</sequence>
<evidence type="ECO:0000256" key="1">
    <source>
        <dbReference type="ARBA" id="ARBA00006422"/>
    </source>
</evidence>
<dbReference type="Gene3D" id="2.10.240.10">
    <property type="entry name" value="Dihydroorotate dehydrogenase, electron transfer subunit"/>
    <property type="match status" value="1"/>
</dbReference>
<dbReference type="Gene3D" id="2.40.30.10">
    <property type="entry name" value="Translation factors"/>
    <property type="match status" value="1"/>
</dbReference>
<dbReference type="EMBL" id="JMKI01000047">
    <property type="protein sequence ID" value="KEJ91423.1"/>
    <property type="molecule type" value="Genomic_DNA"/>
</dbReference>
<dbReference type="GO" id="GO:0046872">
    <property type="term" value="F:metal ion binding"/>
    <property type="evidence" value="ECO:0007669"/>
    <property type="project" value="UniProtKB-KW"/>
</dbReference>
<comment type="cofactor">
    <cofactor evidence="11">
        <name>FAD</name>
        <dbReference type="ChEBI" id="CHEBI:57692"/>
    </cofactor>
    <text evidence="11">Binds 1 FAD per subunit.</text>
</comment>
<evidence type="ECO:0000313" key="15">
    <source>
        <dbReference type="Proteomes" id="UP000027665"/>
    </source>
</evidence>
<keyword evidence="4 12" id="KW-0001">2Fe-2S</keyword>
<protein>
    <recommendedName>
        <fullName evidence="13">FAD-binding FR-type domain-containing protein</fullName>
    </recommendedName>
</protein>
<keyword evidence="8 12" id="KW-0408">Iron</keyword>
<dbReference type="InterPro" id="IPR017927">
    <property type="entry name" value="FAD-bd_FR_type"/>
</dbReference>
<dbReference type="Pfam" id="PF10418">
    <property type="entry name" value="DHODB_Fe-S_bind"/>
    <property type="match status" value="1"/>
</dbReference>
<dbReference type="GO" id="GO:0016491">
    <property type="term" value="F:oxidoreductase activity"/>
    <property type="evidence" value="ECO:0007669"/>
    <property type="project" value="InterPro"/>
</dbReference>
<dbReference type="GO" id="GO:0006221">
    <property type="term" value="P:pyrimidine nucleotide biosynthetic process"/>
    <property type="evidence" value="ECO:0007669"/>
    <property type="project" value="InterPro"/>
</dbReference>
<keyword evidence="5 12" id="KW-0479">Metal-binding</keyword>
<evidence type="ECO:0000256" key="4">
    <source>
        <dbReference type="ARBA" id="ARBA00022714"/>
    </source>
</evidence>
<dbReference type="GO" id="GO:0050660">
    <property type="term" value="F:flavin adenine dinucleotide binding"/>
    <property type="evidence" value="ECO:0007669"/>
    <property type="project" value="InterPro"/>
</dbReference>
<dbReference type="GO" id="GO:0051537">
    <property type="term" value="F:2 iron, 2 sulfur cluster binding"/>
    <property type="evidence" value="ECO:0007669"/>
    <property type="project" value="UniProtKB-KW"/>
</dbReference>
<comment type="caution">
    <text evidence="14">The sequence shown here is derived from an EMBL/GenBank/DDBJ whole genome shotgun (WGS) entry which is preliminary data.</text>
</comment>
<evidence type="ECO:0000256" key="11">
    <source>
        <dbReference type="PIRSR" id="PIRSR006816-1"/>
    </source>
</evidence>
<dbReference type="InterPro" id="IPR012165">
    <property type="entry name" value="Cyt_c3_hydrogenase_gsu"/>
</dbReference>
<dbReference type="STRING" id="2754.EH55_09450"/>
<feature type="binding site" evidence="12">
    <location>
        <position position="232"/>
    </location>
    <ligand>
        <name>[2Fe-2S] cluster</name>
        <dbReference type="ChEBI" id="CHEBI:190135"/>
    </ligand>
</feature>
<dbReference type="PROSITE" id="PS51384">
    <property type="entry name" value="FAD_FR"/>
    <property type="match status" value="1"/>
</dbReference>
<evidence type="ECO:0000256" key="9">
    <source>
        <dbReference type="ARBA" id="ARBA00023014"/>
    </source>
</evidence>
<evidence type="ECO:0000256" key="12">
    <source>
        <dbReference type="PIRSR" id="PIRSR006816-2"/>
    </source>
</evidence>
<organism evidence="14 15">
    <name type="scientific">Synergistes jonesii</name>
    <dbReference type="NCBI Taxonomy" id="2754"/>
    <lineage>
        <taxon>Bacteria</taxon>
        <taxon>Thermotogati</taxon>
        <taxon>Synergistota</taxon>
        <taxon>Synergistia</taxon>
        <taxon>Synergistales</taxon>
        <taxon>Synergistaceae</taxon>
        <taxon>Synergistes</taxon>
    </lineage>
</organism>
<evidence type="ECO:0000256" key="5">
    <source>
        <dbReference type="ARBA" id="ARBA00022723"/>
    </source>
</evidence>
<comment type="similarity">
    <text evidence="1">Belongs to the PyrK family.</text>
</comment>
<evidence type="ECO:0000313" key="14">
    <source>
        <dbReference type="EMBL" id="KEJ91423.1"/>
    </source>
</evidence>
<evidence type="ECO:0000256" key="7">
    <source>
        <dbReference type="ARBA" id="ARBA00022982"/>
    </source>
</evidence>
<feature type="binding site" evidence="12">
    <location>
        <position position="224"/>
    </location>
    <ligand>
        <name>[2Fe-2S] cluster</name>
        <dbReference type="ChEBI" id="CHEBI:190135"/>
    </ligand>
</feature>
<dbReference type="PANTHER" id="PTHR43513:SF3">
    <property type="entry name" value="DIHYDROOROTATE DEHYDROGENASE B (NAD(+)), ELECTRON TRANSFER SUBUNIT-RELATED"/>
    <property type="match status" value="1"/>
</dbReference>
<proteinExistence type="inferred from homology"/>
<keyword evidence="9 12" id="KW-0411">Iron-sulfur</keyword>
<dbReference type="InterPro" id="IPR019480">
    <property type="entry name" value="Dihydroorotate_DH_Fe-S-bd"/>
</dbReference>
<feature type="binding site" evidence="12">
    <location>
        <position position="244"/>
    </location>
    <ligand>
        <name>[2Fe-2S] cluster</name>
        <dbReference type="ChEBI" id="CHEBI:190135"/>
    </ligand>
</feature>
<reference evidence="14 15" key="1">
    <citation type="submission" date="2014-04" db="EMBL/GenBank/DDBJ databases">
        <title>Draft Genome Sequence of Synergistes jonesii.</title>
        <authorList>
            <person name="Coil D.A."/>
            <person name="Eisen J.A."/>
            <person name="Holland-Moritz H.E."/>
        </authorList>
    </citation>
    <scope>NUCLEOTIDE SEQUENCE [LARGE SCALE GENOMIC DNA]</scope>
    <source>
        <strain evidence="14 15">78-1</strain>
    </source>
</reference>
<evidence type="ECO:0000256" key="2">
    <source>
        <dbReference type="ARBA" id="ARBA00022448"/>
    </source>
</evidence>
<dbReference type="InterPro" id="IPR037117">
    <property type="entry name" value="Dihydroorotate_DH_ele_sf"/>
</dbReference>
<accession>A0A073IM67</accession>
<dbReference type="Proteomes" id="UP000027665">
    <property type="component" value="Unassembled WGS sequence"/>
</dbReference>
<keyword evidence="7" id="KW-0249">Electron transport</keyword>
<dbReference type="Gene3D" id="3.40.50.80">
    <property type="entry name" value="Nucleotide-binding domain of ferredoxin-NADP reductase (FNR) module"/>
    <property type="match status" value="1"/>
</dbReference>
<dbReference type="AlphaFoldDB" id="A0A073IM67"/>
<comment type="cofactor">
    <cofactor evidence="12">
        <name>[2Fe-2S] cluster</name>
        <dbReference type="ChEBI" id="CHEBI:190135"/>
    </cofactor>
    <text evidence="12">Binds 1 [2Fe-2S] cluster per subunit.</text>
</comment>
<dbReference type="PIRSF" id="PIRSF006816">
    <property type="entry name" value="Cyc3_hyd_g"/>
    <property type="match status" value="1"/>
</dbReference>
<dbReference type="SUPFAM" id="SSF52343">
    <property type="entry name" value="Ferredoxin reductase-like, C-terminal NADP-linked domain"/>
    <property type="match status" value="1"/>
</dbReference>
<feature type="domain" description="FAD-binding FR-type" evidence="13">
    <location>
        <begin position="11"/>
        <end position="109"/>
    </location>
</feature>
<evidence type="ECO:0000256" key="3">
    <source>
        <dbReference type="ARBA" id="ARBA00022630"/>
    </source>
</evidence>